<feature type="compositionally biased region" description="Basic and acidic residues" evidence="1">
    <location>
        <begin position="68"/>
        <end position="85"/>
    </location>
</feature>
<reference evidence="2" key="3">
    <citation type="journal article" date="2023" name="J. Biotechnol.">
        <title>Draft Genome Sequences of Endophytic Pseudomonas Strains, Isolated from the Interior of Brassicaceae Plants.</title>
        <authorList>
            <person name="Kaneko H."/>
            <person name="Furuya T."/>
        </authorList>
    </citation>
    <scope>NUCLEOTIDE SEQUENCE</scope>
    <source>
        <strain evidence="2">RS3R-1</strain>
    </source>
</reference>
<keyword evidence="3" id="KW-1185">Reference proteome</keyword>
<organism evidence="2 3">
    <name type="scientific">Pseudomonas atacamensis</name>
    <dbReference type="NCBI Taxonomy" id="2565368"/>
    <lineage>
        <taxon>Bacteria</taxon>
        <taxon>Pseudomonadati</taxon>
        <taxon>Pseudomonadota</taxon>
        <taxon>Gammaproteobacteria</taxon>
        <taxon>Pseudomonadales</taxon>
        <taxon>Pseudomonadaceae</taxon>
        <taxon>Pseudomonas</taxon>
    </lineage>
</organism>
<evidence type="ECO:0000256" key="1">
    <source>
        <dbReference type="SAM" id="MobiDB-lite"/>
    </source>
</evidence>
<name>A0ABQ5PRN3_9PSED</name>
<evidence type="ECO:0000313" key="3">
    <source>
        <dbReference type="Proteomes" id="UP001145022"/>
    </source>
</evidence>
<gene>
    <name evidence="2" type="ORF">RS3R1_53610</name>
</gene>
<feature type="region of interest" description="Disordered" evidence="1">
    <location>
        <begin position="32"/>
        <end position="85"/>
    </location>
</feature>
<accession>A0ABQ5PRN3</accession>
<sequence length="85" mass="9511">MARHQLDIEWRGDQFIVVAGLGVGHLAQPVTRRASRAHANDNKTGQATEDLATGKGHELNYLTYQRQTPRDPQKGEYDTPAVEKQ</sequence>
<dbReference type="EMBL" id="BSCQ01000057">
    <property type="protein sequence ID" value="GLH46273.1"/>
    <property type="molecule type" value="Genomic_DNA"/>
</dbReference>
<proteinExistence type="predicted"/>
<reference evidence="2" key="2">
    <citation type="submission" date="2022-11" db="EMBL/GenBank/DDBJ databases">
        <title>Draft genome sequencing of Pseudomonas atacamensis RS3R1.</title>
        <authorList>
            <person name="Furuya T."/>
            <person name="Kaneko H."/>
        </authorList>
    </citation>
    <scope>NUCLEOTIDE SEQUENCE</scope>
    <source>
        <strain evidence="2">RS3R-1</strain>
    </source>
</reference>
<protein>
    <recommendedName>
        <fullName evidence="4">Integrase</fullName>
    </recommendedName>
</protein>
<reference evidence="2" key="1">
    <citation type="journal article" date="2021" name="Sci. Rep.">
        <title>An efficient direct screening system for microorganisms that activate plant immune responses based on plant-microbe interactions using cultured plant cells.</title>
        <authorList>
            <person name="Kurokawa M."/>
            <person name="Nakano M."/>
            <person name="Kitahata N."/>
            <person name="Kuchitsu K."/>
            <person name="Furuya T."/>
        </authorList>
    </citation>
    <scope>NUCLEOTIDE SEQUENCE</scope>
    <source>
        <strain evidence="2">RS3R-1</strain>
    </source>
</reference>
<evidence type="ECO:0000313" key="2">
    <source>
        <dbReference type="EMBL" id="GLH46273.1"/>
    </source>
</evidence>
<comment type="caution">
    <text evidence="2">The sequence shown here is derived from an EMBL/GenBank/DDBJ whole genome shotgun (WGS) entry which is preliminary data.</text>
</comment>
<evidence type="ECO:0008006" key="4">
    <source>
        <dbReference type="Google" id="ProtNLM"/>
    </source>
</evidence>
<dbReference type="Proteomes" id="UP001145022">
    <property type="component" value="Unassembled WGS sequence"/>
</dbReference>